<proteinExistence type="predicted"/>
<comment type="caution">
    <text evidence="2">The sequence shown here is derived from an EMBL/GenBank/DDBJ whole genome shotgun (WGS) entry which is preliminary data.</text>
</comment>
<feature type="compositionally biased region" description="Gly residues" evidence="1">
    <location>
        <begin position="60"/>
        <end position="72"/>
    </location>
</feature>
<gene>
    <name evidence="2" type="ORF">HU200_009308</name>
</gene>
<keyword evidence="3" id="KW-1185">Reference proteome</keyword>
<evidence type="ECO:0000256" key="1">
    <source>
        <dbReference type="SAM" id="MobiDB-lite"/>
    </source>
</evidence>
<dbReference type="Proteomes" id="UP000636709">
    <property type="component" value="Unassembled WGS sequence"/>
</dbReference>
<organism evidence="2 3">
    <name type="scientific">Digitaria exilis</name>
    <dbReference type="NCBI Taxonomy" id="1010633"/>
    <lineage>
        <taxon>Eukaryota</taxon>
        <taxon>Viridiplantae</taxon>
        <taxon>Streptophyta</taxon>
        <taxon>Embryophyta</taxon>
        <taxon>Tracheophyta</taxon>
        <taxon>Spermatophyta</taxon>
        <taxon>Magnoliopsida</taxon>
        <taxon>Liliopsida</taxon>
        <taxon>Poales</taxon>
        <taxon>Poaceae</taxon>
        <taxon>PACMAD clade</taxon>
        <taxon>Panicoideae</taxon>
        <taxon>Panicodae</taxon>
        <taxon>Paniceae</taxon>
        <taxon>Anthephorinae</taxon>
        <taxon>Digitaria</taxon>
    </lineage>
</organism>
<accession>A0A835FK23</accession>
<feature type="region of interest" description="Disordered" evidence="1">
    <location>
        <begin position="42"/>
        <end position="75"/>
    </location>
</feature>
<dbReference type="EMBL" id="JACEFO010000626">
    <property type="protein sequence ID" value="KAF8762580.1"/>
    <property type="molecule type" value="Genomic_DNA"/>
</dbReference>
<feature type="compositionally biased region" description="Low complexity" evidence="1">
    <location>
        <begin position="42"/>
        <end position="51"/>
    </location>
</feature>
<evidence type="ECO:0000313" key="2">
    <source>
        <dbReference type="EMBL" id="KAF8762580.1"/>
    </source>
</evidence>
<evidence type="ECO:0000313" key="3">
    <source>
        <dbReference type="Proteomes" id="UP000636709"/>
    </source>
</evidence>
<protein>
    <submittedName>
        <fullName evidence="2">Uncharacterized protein</fullName>
    </submittedName>
</protein>
<name>A0A835FK23_9POAL</name>
<sequence length="214" mass="21779">MLSDQDLAHYVESVVRQTAERGGTGISAEAVVRAARGAARLRRLTQGAAHPQRPRRAPRPGGGRGPATGGAGTLRLAEGSFRSRHRRRWPRRGSCAAALRHLRVHGLRPRPSPGRSPLLPAADAVLPLRLAAVPAPAAPPRRASLAVRRLGVVPLRAPDLHSGGPGAAAAARPATAASAAPADGRRGGGGGCCICGDDGRAGRESPCVGGAGAR</sequence>
<reference evidence="2" key="1">
    <citation type="submission" date="2020-07" db="EMBL/GenBank/DDBJ databases">
        <title>Genome sequence and genetic diversity analysis of an under-domesticated orphan crop, white fonio (Digitaria exilis).</title>
        <authorList>
            <person name="Bennetzen J.L."/>
            <person name="Chen S."/>
            <person name="Ma X."/>
            <person name="Wang X."/>
            <person name="Yssel A.E.J."/>
            <person name="Chaluvadi S.R."/>
            <person name="Johnson M."/>
            <person name="Gangashetty P."/>
            <person name="Hamidou F."/>
            <person name="Sanogo M.D."/>
            <person name="Zwaenepoel A."/>
            <person name="Wallace J."/>
            <person name="Van De Peer Y."/>
            <person name="Van Deynze A."/>
        </authorList>
    </citation>
    <scope>NUCLEOTIDE SEQUENCE</scope>
    <source>
        <tissue evidence="2">Leaves</tissue>
    </source>
</reference>
<dbReference type="AlphaFoldDB" id="A0A835FK23"/>